<accession>I3ZJ33</accession>
<keyword evidence="2" id="KW-1185">Reference proteome</keyword>
<dbReference type="STRING" id="926566.Terro_3019"/>
<dbReference type="InterPro" id="IPR017801">
    <property type="entry name" value="DUF3738"/>
</dbReference>
<dbReference type="Proteomes" id="UP000006056">
    <property type="component" value="Chromosome"/>
</dbReference>
<gene>
    <name evidence="1" type="ordered locus">Terro_3019</name>
</gene>
<dbReference type="Pfam" id="PF12543">
    <property type="entry name" value="DUF3738"/>
    <property type="match status" value="1"/>
</dbReference>
<protein>
    <recommendedName>
        <fullName evidence="3">Soil-associated protein, TIGR03435 family</fullName>
    </recommendedName>
</protein>
<organism evidence="1 2">
    <name type="scientific">Terriglobus roseus (strain DSM 18391 / NRRL B-41598 / KBS 63)</name>
    <dbReference type="NCBI Taxonomy" id="926566"/>
    <lineage>
        <taxon>Bacteria</taxon>
        <taxon>Pseudomonadati</taxon>
        <taxon>Acidobacteriota</taxon>
        <taxon>Terriglobia</taxon>
        <taxon>Terriglobales</taxon>
        <taxon>Acidobacteriaceae</taxon>
        <taxon>Terriglobus</taxon>
    </lineage>
</organism>
<evidence type="ECO:0008006" key="3">
    <source>
        <dbReference type="Google" id="ProtNLM"/>
    </source>
</evidence>
<dbReference type="eggNOG" id="COG4219">
    <property type="taxonomic scope" value="Bacteria"/>
</dbReference>
<proteinExistence type="predicted"/>
<sequence>MACFEAEKLRHTYKELNVIDIYRLSRSMLLGLVGLMPMCAHCQVQGTQGNVAFEVSTIKPSHAEGDSVDRMIKPLPGGNGYMARNFPVRLMIALMYKVPVRQVQGGPKWLDEEYFDIDAHADGVHSKEDLQAMFRSLLMDRFGLQMHKVSHEGKVFNLQVDGAASKMHDNPAGPGMNIPVVPVGVGQFRGQGVSMAYFCWFLGQQIQDKERPVIDETGLTGTYDFKLSFLPDSTEAVDPEALPPELRNRPSLFAALQEQLGLRLVAGTGPVPYFIIDHVERPSPN</sequence>
<name>I3ZJ33_TERRK</name>
<dbReference type="NCBIfam" id="TIGR03435">
    <property type="entry name" value="Soli_TIGR03435"/>
    <property type="match status" value="1"/>
</dbReference>
<evidence type="ECO:0000313" key="1">
    <source>
        <dbReference type="EMBL" id="AFL89251.1"/>
    </source>
</evidence>
<reference evidence="1 2" key="1">
    <citation type="submission" date="2012-06" db="EMBL/GenBank/DDBJ databases">
        <title>Complete genome of Terriglobus roseus DSM 18391.</title>
        <authorList>
            <consortium name="US DOE Joint Genome Institute (JGI-PGF)"/>
            <person name="Lucas S."/>
            <person name="Copeland A."/>
            <person name="Lapidus A."/>
            <person name="Glavina del Rio T."/>
            <person name="Dalin E."/>
            <person name="Tice H."/>
            <person name="Bruce D."/>
            <person name="Goodwin L."/>
            <person name="Pitluck S."/>
            <person name="Peters L."/>
            <person name="Mikhailova N."/>
            <person name="Munk A.C.C."/>
            <person name="Kyrpides N."/>
            <person name="Mavromatis K."/>
            <person name="Ivanova N."/>
            <person name="Brettin T."/>
            <person name="Detter J.C."/>
            <person name="Han C."/>
            <person name="Larimer F."/>
            <person name="Land M."/>
            <person name="Hauser L."/>
            <person name="Markowitz V."/>
            <person name="Cheng J.-F."/>
            <person name="Hugenholtz P."/>
            <person name="Woyke T."/>
            <person name="Wu D."/>
            <person name="Brambilla E."/>
            <person name="Klenk H.-P."/>
            <person name="Eisen J.A."/>
        </authorList>
    </citation>
    <scope>NUCLEOTIDE SEQUENCE [LARGE SCALE GENOMIC DNA]</scope>
    <source>
        <strain evidence="2">DSM 18391 / NRRL B-41598 / KBS 63</strain>
    </source>
</reference>
<dbReference type="AlphaFoldDB" id="I3ZJ33"/>
<dbReference type="EMBL" id="CP003379">
    <property type="protein sequence ID" value="AFL89251.1"/>
    <property type="molecule type" value="Genomic_DNA"/>
</dbReference>
<evidence type="ECO:0000313" key="2">
    <source>
        <dbReference type="Proteomes" id="UP000006056"/>
    </source>
</evidence>
<dbReference type="HOGENOM" id="CLU_079080_0_0_0"/>
<dbReference type="KEGG" id="trs:Terro_3019"/>